<dbReference type="InterPro" id="IPR007203">
    <property type="entry name" value="ORMDL"/>
</dbReference>
<proteinExistence type="predicted"/>
<reference evidence="6 7" key="2">
    <citation type="submission" date="2014-03" db="EMBL/GenBank/DDBJ databases">
        <title>The Genome Sequence of Anncaliia algerae insect isolate PRA339.</title>
        <authorList>
            <consortium name="The Broad Institute Genome Sequencing Platform"/>
            <consortium name="The Broad Institute Genome Sequencing Center for Infectious Disease"/>
            <person name="Cuomo C."/>
            <person name="Becnel J."/>
            <person name="Sanscrainte N."/>
            <person name="Walker B."/>
            <person name="Young S.K."/>
            <person name="Zeng Q."/>
            <person name="Gargeya S."/>
            <person name="Fitzgerald M."/>
            <person name="Haas B."/>
            <person name="Abouelleil A."/>
            <person name="Alvarado L."/>
            <person name="Arachchi H.M."/>
            <person name="Berlin A.M."/>
            <person name="Chapman S.B."/>
            <person name="Dewar J."/>
            <person name="Goldberg J."/>
            <person name="Griggs A."/>
            <person name="Gujja S."/>
            <person name="Hansen M."/>
            <person name="Howarth C."/>
            <person name="Imamovic A."/>
            <person name="Larimer J."/>
            <person name="McCowan C."/>
            <person name="Murphy C."/>
            <person name="Neiman D."/>
            <person name="Pearson M."/>
            <person name="Priest M."/>
            <person name="Roberts A."/>
            <person name="Saif S."/>
            <person name="Shea T."/>
            <person name="Sisk P."/>
            <person name="Sykes S."/>
            <person name="Wortman J."/>
            <person name="Nusbaum C."/>
            <person name="Birren B."/>
        </authorList>
    </citation>
    <scope>NUCLEOTIDE SEQUENCE [LARGE SCALE GENOMIC DNA]</scope>
    <source>
        <strain evidence="6 7">PRA339</strain>
    </source>
</reference>
<protein>
    <submittedName>
        <fullName evidence="6">Uncharacterized protein</fullName>
    </submittedName>
</protein>
<keyword evidence="2 5" id="KW-0812">Transmembrane</keyword>
<dbReference type="Proteomes" id="UP000030655">
    <property type="component" value="Unassembled WGS sequence"/>
</dbReference>
<reference evidence="7" key="1">
    <citation type="submission" date="2013-02" db="EMBL/GenBank/DDBJ databases">
        <authorList>
            <consortium name="The Broad Institute Genome Sequencing Platform"/>
            <person name="Cuomo C."/>
            <person name="Becnel J."/>
            <person name="Sanscrainte N."/>
            <person name="Walker B."/>
            <person name="Young S.K."/>
            <person name="Zeng Q."/>
            <person name="Gargeya S."/>
            <person name="Fitzgerald M."/>
            <person name="Haas B."/>
            <person name="Abouelleil A."/>
            <person name="Alvarado L."/>
            <person name="Arachchi H.M."/>
            <person name="Berlin A.M."/>
            <person name="Chapman S.B."/>
            <person name="Dewar J."/>
            <person name="Goldberg J."/>
            <person name="Griggs A."/>
            <person name="Gujja S."/>
            <person name="Hansen M."/>
            <person name="Howarth C."/>
            <person name="Imamovic A."/>
            <person name="Larimer J."/>
            <person name="McCowan C."/>
            <person name="Murphy C."/>
            <person name="Neiman D."/>
            <person name="Pearson M."/>
            <person name="Priest M."/>
            <person name="Roberts A."/>
            <person name="Saif S."/>
            <person name="Shea T."/>
            <person name="Sisk P."/>
            <person name="Sykes S."/>
            <person name="Wortman J."/>
            <person name="Nusbaum C."/>
            <person name="Birren B."/>
        </authorList>
    </citation>
    <scope>NUCLEOTIDE SEQUENCE [LARGE SCALE GENOMIC DNA]</scope>
    <source>
        <strain evidence="7">PRA339</strain>
    </source>
</reference>
<evidence type="ECO:0000256" key="3">
    <source>
        <dbReference type="ARBA" id="ARBA00022989"/>
    </source>
</evidence>
<dbReference type="OrthoDB" id="1932233at2759"/>
<dbReference type="EMBL" id="KK365191">
    <property type="protein sequence ID" value="KCZ80275.1"/>
    <property type="molecule type" value="Genomic_DNA"/>
</dbReference>
<dbReference type="PANTHER" id="PTHR12665">
    <property type="entry name" value="ORMDL PROTEINS"/>
    <property type="match status" value="1"/>
</dbReference>
<comment type="subcellular location">
    <subcellularLocation>
        <location evidence="1">Membrane</location>
        <topology evidence="1">Multi-pass membrane protein</topology>
    </subcellularLocation>
</comment>
<dbReference type="HOGENOM" id="CLU_072117_4_0_1"/>
<keyword evidence="7" id="KW-1185">Reference proteome</keyword>
<keyword evidence="4 5" id="KW-0472">Membrane</keyword>
<feature type="transmembrane region" description="Helical" evidence="5">
    <location>
        <begin position="115"/>
        <end position="134"/>
    </location>
</feature>
<evidence type="ECO:0000256" key="5">
    <source>
        <dbReference type="SAM" id="Phobius"/>
    </source>
</evidence>
<feature type="transmembrane region" description="Helical" evidence="5">
    <location>
        <begin position="21"/>
        <end position="45"/>
    </location>
</feature>
<feature type="transmembrane region" description="Helical" evidence="5">
    <location>
        <begin position="51"/>
        <end position="69"/>
    </location>
</feature>
<evidence type="ECO:0000256" key="1">
    <source>
        <dbReference type="ARBA" id="ARBA00004141"/>
    </source>
</evidence>
<evidence type="ECO:0000313" key="7">
    <source>
        <dbReference type="Proteomes" id="UP000030655"/>
    </source>
</evidence>
<dbReference type="STRING" id="1288291.A0A059EZB6"/>
<dbReference type="VEuPathDB" id="MicrosporidiaDB:H312_02333"/>
<gene>
    <name evidence="6" type="ORF">H312_02333</name>
</gene>
<evidence type="ECO:0000256" key="4">
    <source>
        <dbReference type="ARBA" id="ARBA00023136"/>
    </source>
</evidence>
<organism evidence="6 7">
    <name type="scientific">Anncaliia algerae PRA339</name>
    <dbReference type="NCBI Taxonomy" id="1288291"/>
    <lineage>
        <taxon>Eukaryota</taxon>
        <taxon>Fungi</taxon>
        <taxon>Fungi incertae sedis</taxon>
        <taxon>Microsporidia</taxon>
        <taxon>Tubulinosematoidea</taxon>
        <taxon>Tubulinosematidae</taxon>
        <taxon>Anncaliia</taxon>
    </lineage>
</organism>
<name>A0A059EZB6_9MICR</name>
<evidence type="ECO:0000313" key="6">
    <source>
        <dbReference type="EMBL" id="KCZ80275.1"/>
    </source>
</evidence>
<keyword evidence="3 5" id="KW-1133">Transmembrane helix</keyword>
<dbReference type="Pfam" id="PF04061">
    <property type="entry name" value="ORMDL"/>
    <property type="match status" value="1"/>
</dbReference>
<feature type="transmembrane region" description="Helical" evidence="5">
    <location>
        <begin position="90"/>
        <end position="109"/>
    </location>
</feature>
<accession>A0A059EZB6</accession>
<dbReference type="GO" id="GO:0005789">
    <property type="term" value="C:endoplasmic reticulum membrane"/>
    <property type="evidence" value="ECO:0007669"/>
    <property type="project" value="InterPro"/>
</dbReference>
<dbReference type="AlphaFoldDB" id="A0A059EZB6"/>
<evidence type="ECO:0000256" key="2">
    <source>
        <dbReference type="ARBA" id="ARBA00022692"/>
    </source>
</evidence>
<sequence length="147" mass="17232">MTKRQHSGLSQNIAWTTLKGSSIIHPLVTVSIATLFAMIFGWNLALQLSVISYNFITFFFLHWIIGDPFENENSCFTFWEQMVEQIGRSNAMIFMLGYPFILFVVINWLVKWNDYLFFIGVFSLCIVIIPKLSFMHRKRLFGLRDFS</sequence>